<evidence type="ECO:0000256" key="4">
    <source>
        <dbReference type="ARBA" id="ARBA00022728"/>
    </source>
</evidence>
<name>A0A5B0QKT4_PUCGR</name>
<dbReference type="AlphaFoldDB" id="A0A5B0QKT4"/>
<evidence type="ECO:0000256" key="1">
    <source>
        <dbReference type="ARBA" id="ARBA00004123"/>
    </source>
</evidence>
<reference evidence="8 9" key="1">
    <citation type="submission" date="2019-05" db="EMBL/GenBank/DDBJ databases">
        <title>Emergence of the Ug99 lineage of the wheat stem rust pathogen through somatic hybridization.</title>
        <authorList>
            <person name="Li F."/>
            <person name="Upadhyaya N.M."/>
            <person name="Sperschneider J."/>
            <person name="Matny O."/>
            <person name="Nguyen-Phuc H."/>
            <person name="Mago R."/>
            <person name="Raley C."/>
            <person name="Miller M.E."/>
            <person name="Silverstein K.A.T."/>
            <person name="Henningsen E."/>
            <person name="Hirsch C.D."/>
            <person name="Visser B."/>
            <person name="Pretorius Z.A."/>
            <person name="Steffenson B.J."/>
            <person name="Schwessinger B."/>
            <person name="Dodds P.N."/>
            <person name="Figueroa M."/>
        </authorList>
    </citation>
    <scope>NUCLEOTIDE SEQUENCE [LARGE SCALE GENOMIC DNA]</scope>
    <source>
        <strain evidence="8 9">Ug99</strain>
    </source>
</reference>
<dbReference type="GO" id="GO:0005681">
    <property type="term" value="C:spliceosomal complex"/>
    <property type="evidence" value="ECO:0007669"/>
    <property type="project" value="UniProtKB-KW"/>
</dbReference>
<keyword evidence="3 7" id="KW-0507">mRNA processing</keyword>
<gene>
    <name evidence="8" type="primary">PRPF38A</name>
    <name evidence="8" type="ORF">PGTUg99_002096</name>
</gene>
<organism evidence="8 9">
    <name type="scientific">Puccinia graminis f. sp. tritici</name>
    <dbReference type="NCBI Taxonomy" id="56615"/>
    <lineage>
        <taxon>Eukaryota</taxon>
        <taxon>Fungi</taxon>
        <taxon>Dikarya</taxon>
        <taxon>Basidiomycota</taxon>
        <taxon>Pucciniomycotina</taxon>
        <taxon>Pucciniomycetes</taxon>
        <taxon>Pucciniales</taxon>
        <taxon>Pucciniaceae</taxon>
        <taxon>Puccinia</taxon>
    </lineage>
</organism>
<sequence>MANTTAKGALSIHGTNPQFLIDKVLRSRIYESEYWKESCFGLTAESIIDKTCLRAQLSGLDLHR</sequence>
<dbReference type="EMBL" id="VDEP01000274">
    <property type="protein sequence ID" value="KAA1113846.1"/>
    <property type="molecule type" value="Genomic_DNA"/>
</dbReference>
<protein>
    <recommendedName>
        <fullName evidence="7">Pre-mRNA-splicing factor 38</fullName>
    </recommendedName>
</protein>
<comment type="caution">
    <text evidence="8">The sequence shown here is derived from an EMBL/GenBank/DDBJ whole genome shotgun (WGS) entry which is preliminary data.</text>
</comment>
<keyword evidence="6 7" id="KW-0539">Nucleus</keyword>
<dbReference type="Proteomes" id="UP000325313">
    <property type="component" value="Unassembled WGS sequence"/>
</dbReference>
<evidence type="ECO:0000256" key="5">
    <source>
        <dbReference type="ARBA" id="ARBA00023187"/>
    </source>
</evidence>
<evidence type="ECO:0000256" key="3">
    <source>
        <dbReference type="ARBA" id="ARBA00022664"/>
    </source>
</evidence>
<comment type="subcellular location">
    <subcellularLocation>
        <location evidence="1 7">Nucleus</location>
    </subcellularLocation>
</comment>
<evidence type="ECO:0000256" key="6">
    <source>
        <dbReference type="ARBA" id="ARBA00023242"/>
    </source>
</evidence>
<dbReference type="GO" id="GO:0000398">
    <property type="term" value="P:mRNA splicing, via spliceosome"/>
    <property type="evidence" value="ECO:0007669"/>
    <property type="project" value="UniProtKB-UniRule"/>
</dbReference>
<proteinExistence type="inferred from homology"/>
<dbReference type="PANTHER" id="PTHR23142">
    <property type="entry name" value="PRE-MRNA-SPLICING FACTOR 38A-RELATED"/>
    <property type="match status" value="1"/>
</dbReference>
<evidence type="ECO:0000313" key="9">
    <source>
        <dbReference type="Proteomes" id="UP000325313"/>
    </source>
</evidence>
<accession>A0A5B0QKT4</accession>
<keyword evidence="4 7" id="KW-0747">Spliceosome</keyword>
<dbReference type="Pfam" id="PF03371">
    <property type="entry name" value="PRP38"/>
    <property type="match status" value="1"/>
</dbReference>
<dbReference type="InterPro" id="IPR005037">
    <property type="entry name" value="PRP38"/>
</dbReference>
<evidence type="ECO:0000313" key="8">
    <source>
        <dbReference type="EMBL" id="KAA1113846.1"/>
    </source>
</evidence>
<evidence type="ECO:0000256" key="2">
    <source>
        <dbReference type="ARBA" id="ARBA00006164"/>
    </source>
</evidence>
<keyword evidence="5 7" id="KW-0508">mRNA splicing</keyword>
<evidence type="ECO:0000256" key="7">
    <source>
        <dbReference type="RuleBase" id="RU367025"/>
    </source>
</evidence>
<comment type="function">
    <text evidence="7">Required for pre-mRNA splicing.</text>
</comment>
<comment type="similarity">
    <text evidence="2 7">Belongs to the PRP38 family.</text>
</comment>